<protein>
    <submittedName>
        <fullName evidence="1">Uncharacterized protein</fullName>
    </submittedName>
</protein>
<proteinExistence type="predicted"/>
<keyword evidence="2" id="KW-1185">Reference proteome</keyword>
<gene>
    <name evidence="1" type="ORF">PIB30_079027</name>
</gene>
<evidence type="ECO:0000313" key="1">
    <source>
        <dbReference type="EMBL" id="MED6163350.1"/>
    </source>
</evidence>
<reference evidence="1 2" key="1">
    <citation type="journal article" date="2023" name="Plants (Basel)">
        <title>Bridging the Gap: Combining Genomics and Transcriptomics Approaches to Understand Stylosanthes scabra, an Orphan Legume from the Brazilian Caatinga.</title>
        <authorList>
            <person name="Ferreira-Neto J.R.C."/>
            <person name="da Silva M.D."/>
            <person name="Binneck E."/>
            <person name="de Melo N.F."/>
            <person name="da Silva R.H."/>
            <person name="de Melo A.L.T.M."/>
            <person name="Pandolfi V."/>
            <person name="Bustamante F.O."/>
            <person name="Brasileiro-Vidal A.C."/>
            <person name="Benko-Iseppon A.M."/>
        </authorList>
    </citation>
    <scope>NUCLEOTIDE SEQUENCE [LARGE SCALE GENOMIC DNA]</scope>
    <source>
        <tissue evidence="1">Leaves</tissue>
    </source>
</reference>
<comment type="caution">
    <text evidence="1">The sequence shown here is derived from an EMBL/GenBank/DDBJ whole genome shotgun (WGS) entry which is preliminary data.</text>
</comment>
<dbReference type="Proteomes" id="UP001341840">
    <property type="component" value="Unassembled WGS sequence"/>
</dbReference>
<accession>A0ABU6UPV0</accession>
<sequence>MRVKQEMGVSMLFGGDCNEIVVEQERKGYTWYGGWSCSRIDRVLINKRFGLIDQKINEVEQEIGLVDAKVELGEVNDCLLGQQRALRVLVEK</sequence>
<name>A0ABU6UPV0_9FABA</name>
<organism evidence="1 2">
    <name type="scientific">Stylosanthes scabra</name>
    <dbReference type="NCBI Taxonomy" id="79078"/>
    <lineage>
        <taxon>Eukaryota</taxon>
        <taxon>Viridiplantae</taxon>
        <taxon>Streptophyta</taxon>
        <taxon>Embryophyta</taxon>
        <taxon>Tracheophyta</taxon>
        <taxon>Spermatophyta</taxon>
        <taxon>Magnoliopsida</taxon>
        <taxon>eudicotyledons</taxon>
        <taxon>Gunneridae</taxon>
        <taxon>Pentapetalae</taxon>
        <taxon>rosids</taxon>
        <taxon>fabids</taxon>
        <taxon>Fabales</taxon>
        <taxon>Fabaceae</taxon>
        <taxon>Papilionoideae</taxon>
        <taxon>50 kb inversion clade</taxon>
        <taxon>dalbergioids sensu lato</taxon>
        <taxon>Dalbergieae</taxon>
        <taxon>Pterocarpus clade</taxon>
        <taxon>Stylosanthes</taxon>
    </lineage>
</organism>
<evidence type="ECO:0000313" key="2">
    <source>
        <dbReference type="Proteomes" id="UP001341840"/>
    </source>
</evidence>
<dbReference type="EMBL" id="JASCZI010121937">
    <property type="protein sequence ID" value="MED6163350.1"/>
    <property type="molecule type" value="Genomic_DNA"/>
</dbReference>